<name>A0A7L8ZK40_9CAUD</name>
<proteinExistence type="predicted"/>
<dbReference type="Proteomes" id="UP000593835">
    <property type="component" value="Segment"/>
</dbReference>
<gene>
    <name evidence="1" type="ORF">F379_088</name>
</gene>
<evidence type="ECO:0000313" key="2">
    <source>
        <dbReference type="Proteomes" id="UP000593835"/>
    </source>
</evidence>
<accession>A0A7L8ZK40</accession>
<reference evidence="1 2" key="1">
    <citation type="submission" date="2020-08" db="EMBL/GenBank/DDBJ databases">
        <authorList>
            <person name="Sorensen M.C.H."/>
        </authorList>
    </citation>
    <scope>NUCLEOTIDE SEQUENCE [LARGE SCALE GENOMIC DNA]</scope>
</reference>
<evidence type="ECO:0000313" key="1">
    <source>
        <dbReference type="EMBL" id="QOI69374.1"/>
    </source>
</evidence>
<protein>
    <submittedName>
        <fullName evidence="1">Uncharacterized protein</fullName>
    </submittedName>
</protein>
<dbReference type="EMBL" id="MT932329">
    <property type="protein sequence ID" value="QOI69374.1"/>
    <property type="molecule type" value="Genomic_DNA"/>
</dbReference>
<keyword evidence="2" id="KW-1185">Reference proteome</keyword>
<sequence length="49" mass="5621">MATDTTAGTTLKNQSLWSSKKTQIKSEKNYEARKTIKNVKNFIVLYNIL</sequence>
<organism evidence="1 2">
    <name type="scientific">Campylobacter phage F379</name>
    <dbReference type="NCBI Taxonomy" id="2776767"/>
    <lineage>
        <taxon>Viruses</taxon>
        <taxon>Duplodnaviria</taxon>
        <taxon>Heunggongvirae</taxon>
        <taxon>Uroviricota</taxon>
        <taxon>Caudoviricetes</taxon>
        <taxon>Connertonviridae</taxon>
        <taxon>Firehammervirus</taxon>
        <taxon>Firehammervirus F379</taxon>
    </lineage>
</organism>